<dbReference type="Gene3D" id="3.40.50.2300">
    <property type="match status" value="1"/>
</dbReference>
<dbReference type="SUPFAM" id="SSF52172">
    <property type="entry name" value="CheY-like"/>
    <property type="match status" value="1"/>
</dbReference>
<dbReference type="Pfam" id="PF00072">
    <property type="entry name" value="Response_reg"/>
    <property type="match status" value="1"/>
</dbReference>
<gene>
    <name evidence="4" type="ORF">IBL26_14430</name>
</gene>
<comment type="caution">
    <text evidence="4">The sequence shown here is derived from an EMBL/GenBank/DDBJ whole genome shotgun (WGS) entry which is preliminary data.</text>
</comment>
<evidence type="ECO:0000259" key="3">
    <source>
        <dbReference type="PROSITE" id="PS50110"/>
    </source>
</evidence>
<reference evidence="4 5" key="1">
    <citation type="journal article" date="2013" name="Int. J. Syst. Evol. Microbiol.">
        <title>Roseomonas aerophila sp. nov., isolated from air.</title>
        <authorList>
            <person name="Kim S.J."/>
            <person name="Weon H.Y."/>
            <person name="Ahn J.H."/>
            <person name="Hong S.B."/>
            <person name="Seok S.J."/>
            <person name="Whang K.S."/>
            <person name="Kwon S.W."/>
        </authorList>
    </citation>
    <scope>NUCLEOTIDE SEQUENCE [LARGE SCALE GENOMIC DNA]</scope>
    <source>
        <strain evidence="4 5">NBRC 108923</strain>
    </source>
</reference>
<dbReference type="RefSeq" id="WP_187785203.1">
    <property type="nucleotide sequence ID" value="NZ_JACTVA010000025.1"/>
</dbReference>
<dbReference type="EMBL" id="JACTVA010000025">
    <property type="protein sequence ID" value="MBC9208039.1"/>
    <property type="molecule type" value="Genomic_DNA"/>
</dbReference>
<sequence length="285" mass="28845">MTAPPVDRELLEAFVPEFLAGLGRLDGAATPQLAGRVLDGLRAMATALGLDALSPGLDAAADAIDPFDPAALQAAAAQLRQAMARLNGDAPAPEAAAPWRVLVVDDSPTMRSVVRGIVAADPAFTVVGEAPNGAEALAALEPLDPALILLDLEMPVLDGIGFLHRWALAGRGQVVVVSSAAPPGTPEARQLRRLGVAAIVGKPAGALSFDLAERRGSAILAAARGALGLPASPAQEEPTRPPHETPPPLSQFPPIPATASPNILASPVAITHAAPPASRAAPPPC</sequence>
<feature type="modified residue" description="4-aspartylphosphate" evidence="1">
    <location>
        <position position="151"/>
    </location>
</feature>
<feature type="domain" description="Response regulatory" evidence="3">
    <location>
        <begin position="100"/>
        <end position="217"/>
    </location>
</feature>
<feature type="compositionally biased region" description="Pro residues" evidence="2">
    <location>
        <begin position="244"/>
        <end position="256"/>
    </location>
</feature>
<dbReference type="InterPro" id="IPR011006">
    <property type="entry name" value="CheY-like_superfamily"/>
</dbReference>
<protein>
    <submittedName>
        <fullName evidence="4">Response regulator</fullName>
    </submittedName>
</protein>
<dbReference type="Proteomes" id="UP000626026">
    <property type="component" value="Unassembled WGS sequence"/>
</dbReference>
<dbReference type="PROSITE" id="PS50110">
    <property type="entry name" value="RESPONSE_REGULATORY"/>
    <property type="match status" value="1"/>
</dbReference>
<dbReference type="SMART" id="SM00448">
    <property type="entry name" value="REC"/>
    <property type="match status" value="1"/>
</dbReference>
<proteinExistence type="predicted"/>
<evidence type="ECO:0000313" key="5">
    <source>
        <dbReference type="Proteomes" id="UP000626026"/>
    </source>
</evidence>
<name>A0ABR7RN56_9PROT</name>
<keyword evidence="5" id="KW-1185">Reference proteome</keyword>
<feature type="region of interest" description="Disordered" evidence="2">
    <location>
        <begin position="230"/>
        <end position="267"/>
    </location>
</feature>
<evidence type="ECO:0000256" key="2">
    <source>
        <dbReference type="SAM" id="MobiDB-lite"/>
    </source>
</evidence>
<dbReference type="CDD" id="cd17541">
    <property type="entry name" value="REC_CheB-like"/>
    <property type="match status" value="1"/>
</dbReference>
<accession>A0ABR7RN56</accession>
<keyword evidence="1" id="KW-0597">Phosphoprotein</keyword>
<evidence type="ECO:0000256" key="1">
    <source>
        <dbReference type="PROSITE-ProRule" id="PRU00169"/>
    </source>
</evidence>
<dbReference type="PANTHER" id="PTHR42872:SF3">
    <property type="entry name" value="PROTEIN-GLUTAMATE METHYLESTERASE_PROTEIN-GLUTAMINE GLUTAMINASE 1"/>
    <property type="match status" value="1"/>
</dbReference>
<dbReference type="PANTHER" id="PTHR42872">
    <property type="entry name" value="PROTEIN-GLUTAMATE METHYLESTERASE/PROTEIN-GLUTAMINE GLUTAMINASE"/>
    <property type="match status" value="1"/>
</dbReference>
<organism evidence="4 5">
    <name type="scientific">Teichococcus aerophilus</name>
    <dbReference type="NCBI Taxonomy" id="1224513"/>
    <lineage>
        <taxon>Bacteria</taxon>
        <taxon>Pseudomonadati</taxon>
        <taxon>Pseudomonadota</taxon>
        <taxon>Alphaproteobacteria</taxon>
        <taxon>Acetobacterales</taxon>
        <taxon>Roseomonadaceae</taxon>
        <taxon>Roseomonas</taxon>
    </lineage>
</organism>
<dbReference type="InterPro" id="IPR001789">
    <property type="entry name" value="Sig_transdc_resp-reg_receiver"/>
</dbReference>
<evidence type="ECO:0000313" key="4">
    <source>
        <dbReference type="EMBL" id="MBC9208039.1"/>
    </source>
</evidence>